<dbReference type="PANTHER" id="PTHR31251">
    <property type="entry name" value="SQUAMOSA PROMOTER-BINDING-LIKE PROTEIN 4"/>
    <property type="match status" value="1"/>
</dbReference>
<reference evidence="13 14" key="1">
    <citation type="submission" date="2023-12" db="EMBL/GenBank/DDBJ databases">
        <title>A high-quality genome assembly for Dillenia turbinata (Dilleniales).</title>
        <authorList>
            <person name="Chanderbali A."/>
        </authorList>
    </citation>
    <scope>NUCLEOTIDE SEQUENCE [LARGE SCALE GENOMIC DNA]</scope>
    <source>
        <strain evidence="13">LSX21</strain>
        <tissue evidence="13">Leaf</tissue>
    </source>
</reference>
<keyword evidence="7" id="KW-0804">Transcription</keyword>
<sequence length="1021" mass="112666">MEATIEGEAHRFYGVVPSDLGGLGKRTPDWDLNDWKWDGDLFLATRLNSAPSNCGGTQVFPLGSGIQDTGGSSNSSSSCSDEVNVGSGNRKTDWEKRRRVIVVEDDVDDEAGDLTLKLGGHGYPGARGDVGNWEVTGSKKSKSSGGALTRSVCQVEDCGADLSKAKDYHRRHKVCEMHSKASKALVGNVLQRFCQQCSRFHILQEFDDGKRSCRRRLAGHNRRRRKTQPDTAANVSSQNDEQATGVLLMSLLRILSNIHANGSDPTKDQDLLSNILKNLACHAGSHEGRDVSQLLHESQHMLNNGTSLGNPEQVLAFLTKSARGAPGPMKQHVASPASNVPQNGIFVDCARDEVVPPTYSTKPCILLPIEETHPASSEVRGSNTGRAKLSDFDLNDVYIDSDYGVDESDQSLIPTNLGTGLVECPSWVRQDSRQSSPPQTSGNSDSASALSPSSSSGDNQSRTDRIVFKLFGKKPNDFPVLLRSQILDWLSHSPTDIESYIRPGCIVLTIYLCLDESIWEELCHELSSSLSRLLDSTDDNFWKTGWMYIRVPDQVAFVYNGQIVLNATLPGIDDDQCIISIRPIATPVSERAHFSVKGFNLYQPGTRLLCSLDGNYLFQEAAHELLNNVGSLKEPGRLQCLSFSFSVPAVSGRGFIEVEDDGVSSGFFPFIIAENDVCSEIRMLESVLDLIEIDESDGEITGAMEAYRQAMDFIHEMGWLLHRNNLKSRLEYLDNNKIVFPFKRFRWLMEFSLDHDWCAVVKKLLDILIDGTVDTGEYPSVNLAISDMGLLHKAVRRNCRPLVELLLGYIPQKTLDDLGSGQNLTIVGENDRYLFRPDVLGPACLTPLHIAAGKDGSEGVLDALTNDPGMVGIEAWKVARDATGFTPEDYARLRGHYSYIHLVQRKVGKKPSIGHVVLDIPRYLSGSNMNQKQKDEATSSVVPGFQIGVSDLRPDQKQCGLCHQKLGYGRARRSLLYRPAMVSMVAIAAVCVCVALLFKSQPEVLYVFRPFRWELLEYGSS</sequence>
<dbReference type="SUPFAM" id="SSF103612">
    <property type="entry name" value="SBT domain"/>
    <property type="match status" value="1"/>
</dbReference>
<proteinExistence type="predicted"/>
<gene>
    <name evidence="13" type="ORF">RJ641_030718</name>
</gene>
<keyword evidence="14" id="KW-1185">Reference proteome</keyword>
<evidence type="ECO:0000256" key="6">
    <source>
        <dbReference type="ARBA" id="ARBA00023125"/>
    </source>
</evidence>
<feature type="region of interest" description="Disordered" evidence="10">
    <location>
        <begin position="217"/>
        <end position="239"/>
    </location>
</feature>
<evidence type="ECO:0000256" key="7">
    <source>
        <dbReference type="ARBA" id="ARBA00023163"/>
    </source>
</evidence>
<evidence type="ECO:0000256" key="9">
    <source>
        <dbReference type="PROSITE-ProRule" id="PRU00470"/>
    </source>
</evidence>
<keyword evidence="5" id="KW-0805">Transcription regulation</keyword>
<evidence type="ECO:0000256" key="10">
    <source>
        <dbReference type="SAM" id="MobiDB-lite"/>
    </source>
</evidence>
<feature type="compositionally biased region" description="Low complexity" evidence="10">
    <location>
        <begin position="441"/>
        <end position="459"/>
    </location>
</feature>
<evidence type="ECO:0000259" key="12">
    <source>
        <dbReference type="PROSITE" id="PS51141"/>
    </source>
</evidence>
<evidence type="ECO:0000256" key="11">
    <source>
        <dbReference type="SAM" id="Phobius"/>
    </source>
</evidence>
<dbReference type="GO" id="GO:0003677">
    <property type="term" value="F:DNA binding"/>
    <property type="evidence" value="ECO:0007669"/>
    <property type="project" value="UniProtKB-KW"/>
</dbReference>
<dbReference type="PANTHER" id="PTHR31251:SF86">
    <property type="entry name" value="SQUAMOSA PROMOTER-BINDING-LIKE PROTEIN 1"/>
    <property type="match status" value="1"/>
</dbReference>
<keyword evidence="4" id="KW-0862">Zinc</keyword>
<comment type="subcellular location">
    <subcellularLocation>
        <location evidence="1">Nucleus</location>
    </subcellularLocation>
</comment>
<keyword evidence="11" id="KW-0812">Transmembrane</keyword>
<feature type="compositionally biased region" description="Polar residues" evidence="10">
    <location>
        <begin position="229"/>
        <end position="239"/>
    </location>
</feature>
<dbReference type="FunFam" id="4.10.1100.10:FF:000001">
    <property type="entry name" value="Squamosa promoter-binding-like protein 14"/>
    <property type="match status" value="1"/>
</dbReference>
<comment type="caution">
    <text evidence="13">The sequence shown here is derived from an EMBL/GenBank/DDBJ whole genome shotgun (WGS) entry which is preliminary data.</text>
</comment>
<feature type="transmembrane region" description="Helical" evidence="11">
    <location>
        <begin position="975"/>
        <end position="998"/>
    </location>
</feature>
<keyword evidence="11" id="KW-1133">Transmembrane helix</keyword>
<feature type="region of interest" description="Disordered" evidence="10">
    <location>
        <begin position="65"/>
        <end position="91"/>
    </location>
</feature>
<dbReference type="Pfam" id="PF26102">
    <property type="entry name" value="Ig_SPL7"/>
    <property type="match status" value="1"/>
</dbReference>
<feature type="region of interest" description="Disordered" evidence="10">
    <location>
        <begin position="428"/>
        <end position="461"/>
    </location>
</feature>
<dbReference type="PROSITE" id="PS51141">
    <property type="entry name" value="ZF_SBP"/>
    <property type="match status" value="1"/>
</dbReference>
<dbReference type="InterPro" id="IPR044817">
    <property type="entry name" value="SBP-like"/>
</dbReference>
<evidence type="ECO:0000256" key="5">
    <source>
        <dbReference type="ARBA" id="ARBA00023015"/>
    </source>
</evidence>
<evidence type="ECO:0000256" key="4">
    <source>
        <dbReference type="ARBA" id="ARBA00022833"/>
    </source>
</evidence>
<dbReference type="GO" id="GO:0008270">
    <property type="term" value="F:zinc ion binding"/>
    <property type="evidence" value="ECO:0007669"/>
    <property type="project" value="UniProtKB-KW"/>
</dbReference>
<organism evidence="13 14">
    <name type="scientific">Dillenia turbinata</name>
    <dbReference type="NCBI Taxonomy" id="194707"/>
    <lineage>
        <taxon>Eukaryota</taxon>
        <taxon>Viridiplantae</taxon>
        <taxon>Streptophyta</taxon>
        <taxon>Embryophyta</taxon>
        <taxon>Tracheophyta</taxon>
        <taxon>Spermatophyta</taxon>
        <taxon>Magnoliopsida</taxon>
        <taxon>eudicotyledons</taxon>
        <taxon>Gunneridae</taxon>
        <taxon>Pentapetalae</taxon>
        <taxon>Dilleniales</taxon>
        <taxon>Dilleniaceae</taxon>
        <taxon>Dillenia</taxon>
    </lineage>
</organism>
<dbReference type="Pfam" id="PF03110">
    <property type="entry name" value="SBP"/>
    <property type="match status" value="1"/>
</dbReference>
<evidence type="ECO:0000313" key="14">
    <source>
        <dbReference type="Proteomes" id="UP001370490"/>
    </source>
</evidence>
<dbReference type="Gene3D" id="4.10.1100.10">
    <property type="entry name" value="Transcription factor, SBP-box domain"/>
    <property type="match status" value="1"/>
</dbReference>
<dbReference type="Proteomes" id="UP001370490">
    <property type="component" value="Unassembled WGS sequence"/>
</dbReference>
<dbReference type="AlphaFoldDB" id="A0AAN8VN80"/>
<evidence type="ECO:0000313" key="13">
    <source>
        <dbReference type="EMBL" id="KAK6937210.1"/>
    </source>
</evidence>
<keyword evidence="11" id="KW-0472">Membrane</keyword>
<keyword evidence="3 9" id="KW-0863">Zinc-finger</keyword>
<evidence type="ECO:0000256" key="2">
    <source>
        <dbReference type="ARBA" id="ARBA00022723"/>
    </source>
</evidence>
<keyword evidence="2" id="KW-0479">Metal-binding</keyword>
<evidence type="ECO:0000256" key="8">
    <source>
        <dbReference type="ARBA" id="ARBA00023242"/>
    </source>
</evidence>
<evidence type="ECO:0000256" key="3">
    <source>
        <dbReference type="ARBA" id="ARBA00022771"/>
    </source>
</evidence>
<keyword evidence="8" id="KW-0539">Nucleus</keyword>
<feature type="domain" description="SBP-type" evidence="12">
    <location>
        <begin position="150"/>
        <end position="227"/>
    </location>
</feature>
<dbReference type="InterPro" id="IPR004333">
    <property type="entry name" value="SBP_dom"/>
</dbReference>
<keyword evidence="6" id="KW-0238">DNA-binding</keyword>
<dbReference type="InterPro" id="IPR036893">
    <property type="entry name" value="SBP_sf"/>
</dbReference>
<protein>
    <submittedName>
        <fullName evidence="13">SBP domain</fullName>
    </submittedName>
</protein>
<evidence type="ECO:0000256" key="1">
    <source>
        <dbReference type="ARBA" id="ARBA00004123"/>
    </source>
</evidence>
<accession>A0AAN8VN80</accession>
<name>A0AAN8VN80_9MAGN</name>
<dbReference type="GO" id="GO:0005634">
    <property type="term" value="C:nucleus"/>
    <property type="evidence" value="ECO:0007669"/>
    <property type="project" value="UniProtKB-SubCell"/>
</dbReference>
<feature type="compositionally biased region" description="Basic residues" evidence="10">
    <location>
        <begin position="217"/>
        <end position="226"/>
    </location>
</feature>
<dbReference type="EMBL" id="JBAMMX010000006">
    <property type="protein sequence ID" value="KAK6937210.1"/>
    <property type="molecule type" value="Genomic_DNA"/>
</dbReference>